<dbReference type="AlphaFoldDB" id="A0A3S5AWM1"/>
<organism evidence="2 3">
    <name type="scientific">Protopolystoma xenopodis</name>
    <dbReference type="NCBI Taxonomy" id="117903"/>
    <lineage>
        <taxon>Eukaryota</taxon>
        <taxon>Metazoa</taxon>
        <taxon>Spiralia</taxon>
        <taxon>Lophotrochozoa</taxon>
        <taxon>Platyhelminthes</taxon>
        <taxon>Monogenea</taxon>
        <taxon>Polyopisthocotylea</taxon>
        <taxon>Polystomatidea</taxon>
        <taxon>Polystomatidae</taxon>
        <taxon>Protopolystoma</taxon>
    </lineage>
</organism>
<sequence length="85" mass="9560">MRFIGLAYIHGKRLPPVAKRTSAVRTSIHRPVVVATIDVDVDQHLRYREPNSNETSSPSETLLKDSPALLPQTLELSRKTDKQVI</sequence>
<feature type="compositionally biased region" description="Low complexity" evidence="1">
    <location>
        <begin position="52"/>
        <end position="61"/>
    </location>
</feature>
<evidence type="ECO:0000313" key="3">
    <source>
        <dbReference type="Proteomes" id="UP000784294"/>
    </source>
</evidence>
<evidence type="ECO:0000313" key="2">
    <source>
        <dbReference type="EMBL" id="VEL27176.1"/>
    </source>
</evidence>
<accession>A0A3S5AWM1</accession>
<reference evidence="2" key="1">
    <citation type="submission" date="2018-11" db="EMBL/GenBank/DDBJ databases">
        <authorList>
            <consortium name="Pathogen Informatics"/>
        </authorList>
    </citation>
    <scope>NUCLEOTIDE SEQUENCE</scope>
</reference>
<protein>
    <submittedName>
        <fullName evidence="2">Uncharacterized protein</fullName>
    </submittedName>
</protein>
<gene>
    <name evidence="2" type="ORF">PXEA_LOCUS20616</name>
</gene>
<proteinExistence type="predicted"/>
<keyword evidence="3" id="KW-1185">Reference proteome</keyword>
<name>A0A3S5AWM1_9PLAT</name>
<dbReference type="Proteomes" id="UP000784294">
    <property type="component" value="Unassembled WGS sequence"/>
</dbReference>
<feature type="region of interest" description="Disordered" evidence="1">
    <location>
        <begin position="46"/>
        <end position="68"/>
    </location>
</feature>
<evidence type="ECO:0000256" key="1">
    <source>
        <dbReference type="SAM" id="MobiDB-lite"/>
    </source>
</evidence>
<dbReference type="EMBL" id="CAAALY010085420">
    <property type="protein sequence ID" value="VEL27176.1"/>
    <property type="molecule type" value="Genomic_DNA"/>
</dbReference>
<comment type="caution">
    <text evidence="2">The sequence shown here is derived from an EMBL/GenBank/DDBJ whole genome shotgun (WGS) entry which is preliminary data.</text>
</comment>